<dbReference type="PANTHER" id="PTHR46564:SF1">
    <property type="entry name" value="TRANSPOSASE"/>
    <property type="match status" value="1"/>
</dbReference>
<dbReference type="EMBL" id="RAVZ01000526">
    <property type="protein sequence ID" value="RKG71036.1"/>
    <property type="molecule type" value="Genomic_DNA"/>
</dbReference>
<dbReference type="Pfam" id="PF13358">
    <property type="entry name" value="DDE_3"/>
    <property type="match status" value="1"/>
</dbReference>
<reference evidence="4" key="1">
    <citation type="submission" date="2018-09" db="EMBL/GenBank/DDBJ databases">
        <authorList>
            <person name="Livingstone P.G."/>
            <person name="Whitworth D.E."/>
        </authorList>
    </citation>
    <scope>NUCLEOTIDE SEQUENCE [LARGE SCALE GENOMIC DNA]</scope>
    <source>
        <strain evidence="4">CA054A</strain>
    </source>
</reference>
<dbReference type="Gene3D" id="3.30.420.10">
    <property type="entry name" value="Ribonuclease H-like superfamily/Ribonuclease H"/>
    <property type="match status" value="1"/>
</dbReference>
<comment type="caution">
    <text evidence="3">The sequence shown here is derived from an EMBL/GenBank/DDBJ whole genome shotgun (WGS) entry which is preliminary data.</text>
</comment>
<dbReference type="InterPro" id="IPR036397">
    <property type="entry name" value="RNaseH_sf"/>
</dbReference>
<keyword evidence="4" id="KW-1185">Reference proteome</keyword>
<protein>
    <submittedName>
        <fullName evidence="3">IS630 family transposase</fullName>
    </submittedName>
</protein>
<evidence type="ECO:0000256" key="1">
    <source>
        <dbReference type="SAM" id="MobiDB-lite"/>
    </source>
</evidence>
<evidence type="ECO:0000259" key="2">
    <source>
        <dbReference type="Pfam" id="PF13358"/>
    </source>
</evidence>
<dbReference type="OrthoDB" id="5379828at2"/>
<proteinExistence type="predicted"/>
<dbReference type="NCBIfam" id="NF033545">
    <property type="entry name" value="transpos_IS630"/>
    <property type="match status" value="1"/>
</dbReference>
<dbReference type="AlphaFoldDB" id="A0A3A8HKK3"/>
<evidence type="ECO:0000313" key="3">
    <source>
        <dbReference type="EMBL" id="RKG71036.1"/>
    </source>
</evidence>
<dbReference type="Proteomes" id="UP000268094">
    <property type="component" value="Unassembled WGS sequence"/>
</dbReference>
<dbReference type="InterPro" id="IPR047655">
    <property type="entry name" value="Transpos_IS630-like"/>
</dbReference>
<sequence length="275" mass="30463">MEAHALHRSTASRPSAPLPNSRFAVGQGEATAGRQTRRHDAGDCGCLRRSDGRTREPAYHGARLPAPGLHPKKKSLLASERRLAKSRQARRRYLGKAAGLKPSHLHFIDETAATLNMTRRYGRAQRGQRARGYVPMGRRQVLTMIGALTLQGVGPVLTFEGATNGERFETYVREGLLPVLKPHDVVVMDNLSAHHRPAVETLIRSRKAHLLFLPPYSPDLNPIESCWLKVKTRLQAIGARTHASLIEAMREALSDVRPQDAAAWFAYCGYPPQPP</sequence>
<organism evidence="3 4">
    <name type="scientific">Corallococcus terminator</name>
    <dbReference type="NCBI Taxonomy" id="2316733"/>
    <lineage>
        <taxon>Bacteria</taxon>
        <taxon>Pseudomonadati</taxon>
        <taxon>Myxococcota</taxon>
        <taxon>Myxococcia</taxon>
        <taxon>Myxococcales</taxon>
        <taxon>Cystobacterineae</taxon>
        <taxon>Myxococcaceae</taxon>
        <taxon>Corallococcus</taxon>
    </lineage>
</organism>
<accession>A0A3A8HKK3</accession>
<feature type="domain" description="Tc1-like transposase DDE" evidence="2">
    <location>
        <begin position="105"/>
        <end position="236"/>
    </location>
</feature>
<dbReference type="PANTHER" id="PTHR46564">
    <property type="entry name" value="TRANSPOSASE"/>
    <property type="match status" value="1"/>
</dbReference>
<name>A0A3A8HKK3_9BACT</name>
<gene>
    <name evidence="3" type="ORF">D7V88_39420</name>
</gene>
<dbReference type="InterPro" id="IPR038717">
    <property type="entry name" value="Tc1-like_DDE_dom"/>
</dbReference>
<evidence type="ECO:0000313" key="4">
    <source>
        <dbReference type="Proteomes" id="UP000268094"/>
    </source>
</evidence>
<feature type="compositionally biased region" description="Basic and acidic residues" evidence="1">
    <location>
        <begin position="38"/>
        <end position="58"/>
    </location>
</feature>
<feature type="region of interest" description="Disordered" evidence="1">
    <location>
        <begin position="1"/>
        <end position="74"/>
    </location>
</feature>
<dbReference type="GO" id="GO:0003676">
    <property type="term" value="F:nucleic acid binding"/>
    <property type="evidence" value="ECO:0007669"/>
    <property type="project" value="InterPro"/>
</dbReference>